<dbReference type="GO" id="GO:0030686">
    <property type="term" value="C:90S preribosome"/>
    <property type="evidence" value="ECO:0007669"/>
    <property type="project" value="TreeGrafter"/>
</dbReference>
<protein>
    <recommendedName>
        <fullName evidence="6">U3 small nucleolar RNA-associated protein 13 C-terminal domain-containing protein</fullName>
    </recommendedName>
</protein>
<dbReference type="EMBL" id="OU892278">
    <property type="protein sequence ID" value="CAG9764149.1"/>
    <property type="molecule type" value="Genomic_DNA"/>
</dbReference>
<name>A0A9N9MP32_9CUCU</name>
<reference evidence="7" key="1">
    <citation type="submission" date="2022-01" db="EMBL/GenBank/DDBJ databases">
        <authorList>
            <person name="King R."/>
        </authorList>
    </citation>
    <scope>NUCLEOTIDE SEQUENCE</scope>
</reference>
<dbReference type="GO" id="GO:0000480">
    <property type="term" value="P:endonucleolytic cleavage in 5'-ETS of tricistronic rRNA transcript (SSU-rRNA, 5.8S rRNA, LSU-rRNA)"/>
    <property type="evidence" value="ECO:0007669"/>
    <property type="project" value="TreeGrafter"/>
</dbReference>
<keyword evidence="8" id="KW-1185">Reference proteome</keyword>
<feature type="repeat" description="WD" evidence="5">
    <location>
        <begin position="555"/>
        <end position="596"/>
    </location>
</feature>
<feature type="domain" description="U3 small nucleolar RNA-associated protein 13 C-terminal" evidence="6">
    <location>
        <begin position="650"/>
        <end position="781"/>
    </location>
</feature>
<dbReference type="PROSITE" id="PS50082">
    <property type="entry name" value="WD_REPEATS_2"/>
    <property type="match status" value="8"/>
</dbReference>
<gene>
    <name evidence="7" type="ORF">CEUTPL_LOCUS4794</name>
</gene>
<dbReference type="SMART" id="SM00320">
    <property type="entry name" value="WD40"/>
    <property type="match status" value="13"/>
</dbReference>
<evidence type="ECO:0000256" key="2">
    <source>
        <dbReference type="ARBA" id="ARBA00022574"/>
    </source>
</evidence>
<dbReference type="InterPro" id="IPR001680">
    <property type="entry name" value="WD40_rpt"/>
</dbReference>
<dbReference type="OrthoDB" id="5414888at2759"/>
<evidence type="ECO:0000256" key="5">
    <source>
        <dbReference type="PROSITE-ProRule" id="PRU00221"/>
    </source>
</evidence>
<dbReference type="SUPFAM" id="SSF50998">
    <property type="entry name" value="Quinoprotein alcohol dehydrogenase-like"/>
    <property type="match status" value="1"/>
</dbReference>
<feature type="repeat" description="WD" evidence="5">
    <location>
        <begin position="370"/>
        <end position="406"/>
    </location>
</feature>
<evidence type="ECO:0000256" key="1">
    <source>
        <dbReference type="ARBA" id="ARBA00004604"/>
    </source>
</evidence>
<feature type="repeat" description="WD" evidence="5">
    <location>
        <begin position="471"/>
        <end position="502"/>
    </location>
</feature>
<dbReference type="InterPro" id="IPR020472">
    <property type="entry name" value="WD40_PAC1"/>
</dbReference>
<proteinExistence type="predicted"/>
<feature type="repeat" description="WD" evidence="5">
    <location>
        <begin position="140"/>
        <end position="181"/>
    </location>
</feature>
<dbReference type="Pfam" id="PF25172">
    <property type="entry name" value="Beta-prop_WDR3_2nd"/>
    <property type="match status" value="1"/>
</dbReference>
<evidence type="ECO:0000259" key="6">
    <source>
        <dbReference type="Pfam" id="PF08625"/>
    </source>
</evidence>
<dbReference type="Pfam" id="PF00400">
    <property type="entry name" value="WD40"/>
    <property type="match status" value="3"/>
</dbReference>
<dbReference type="PANTHER" id="PTHR19854:SF15">
    <property type="entry name" value="TRANSDUCIN BETA-LIKE PROTEIN 3"/>
    <property type="match status" value="1"/>
</dbReference>
<evidence type="ECO:0000313" key="7">
    <source>
        <dbReference type="EMBL" id="CAG9764149.1"/>
    </source>
</evidence>
<sequence>MTASTKLKDIFDVASKHGAFYTGGNIQWYEDTLYCQTESSINLLNVETGLVAQSIGDGNESEEVDTIQTFTTDGNKFVSSHRSGLLKLWDQSGKLEKMWKYIHKGPVAKLKLNGNRLASGGSDSIVRIWDLQFQACLLSLKGCQGVVNLVEYHPDDNTLFASADDGKINCYELEKGELITVHDAHFSKVSSITFSHDKKHFMSCGRDKVIVLWQFNKSAPLKTIAVYEAIEVIVSLPIKFKLPGFKPEVGGIYAASAGENGIVRVWDVEKSKEVFVQSNSLVSKATEEGGLAVTHLMYNQKSKSLAVVTVDHNIVIHHLKSFVCTKQFIGFSDEILDVVFFGKDDSHIAVATNSADIKLYNNDSMNCQLLKGHQDLVLSLNVCPADRDLMVSSGKDNSVQVWKLENAIVSCIAVGNRHTSSVGSVCFFSTNRSHFVSASQDTCLKLWELPDSQLQKIQNVEKINLNCKQTVIAHQKDINCVAVSPNDKIVASASQDKTVKLWTGDNLELVGILKGHKRGVWSVRFSPVDQVVVTSSADCTIKLWSVANLSCLKTLEGHESSVLKAEFISKGMQILSAGADGLIKLFNLKNSECQYTMDQHEGRIWAMAIKSDESGFLTGGSDSYLIKWKDVTEEKKQQQQKEMEELVLQEQKLSNYIQSNQLLKALKLALRLERPLQTLKIVQGIIKKGDTGLVDTVKLLRNDQKESLLNCALNWNTNSRHCQPAQLVLNILINELQTGEFRPIGLSKLTEGMLPYTERHFKRLTQMLQDVHFLSYTVNCMQPHARNIDINIGE</sequence>
<keyword evidence="2 5" id="KW-0853">WD repeat</keyword>
<feature type="repeat" description="WD" evidence="5">
    <location>
        <begin position="513"/>
        <end position="554"/>
    </location>
</feature>
<dbReference type="InterPro" id="IPR011047">
    <property type="entry name" value="Quinoprotein_ADH-like_sf"/>
</dbReference>
<dbReference type="GO" id="GO:0034511">
    <property type="term" value="F:U3 snoRNA binding"/>
    <property type="evidence" value="ECO:0007669"/>
    <property type="project" value="TreeGrafter"/>
</dbReference>
<dbReference type="Pfam" id="PF08625">
    <property type="entry name" value="Utp13"/>
    <property type="match status" value="1"/>
</dbReference>
<dbReference type="PROSITE" id="PS00678">
    <property type="entry name" value="WD_REPEATS_1"/>
    <property type="match status" value="1"/>
</dbReference>
<dbReference type="Proteomes" id="UP001152799">
    <property type="component" value="Chromosome 2"/>
</dbReference>
<evidence type="ECO:0000313" key="8">
    <source>
        <dbReference type="Proteomes" id="UP001152799"/>
    </source>
</evidence>
<comment type="subcellular location">
    <subcellularLocation>
        <location evidence="1">Nucleus</location>
        <location evidence="1">Nucleolus</location>
    </subcellularLocation>
</comment>
<dbReference type="GO" id="GO:0000472">
    <property type="term" value="P:endonucleolytic cleavage to generate mature 5'-end of SSU-rRNA from (SSU-rRNA, 5.8S rRNA, LSU-rRNA)"/>
    <property type="evidence" value="ECO:0007669"/>
    <property type="project" value="TreeGrafter"/>
</dbReference>
<organism evidence="7 8">
    <name type="scientific">Ceutorhynchus assimilis</name>
    <name type="common">cabbage seed weevil</name>
    <dbReference type="NCBI Taxonomy" id="467358"/>
    <lineage>
        <taxon>Eukaryota</taxon>
        <taxon>Metazoa</taxon>
        <taxon>Ecdysozoa</taxon>
        <taxon>Arthropoda</taxon>
        <taxon>Hexapoda</taxon>
        <taxon>Insecta</taxon>
        <taxon>Pterygota</taxon>
        <taxon>Neoptera</taxon>
        <taxon>Endopterygota</taxon>
        <taxon>Coleoptera</taxon>
        <taxon>Polyphaga</taxon>
        <taxon>Cucujiformia</taxon>
        <taxon>Curculionidae</taxon>
        <taxon>Ceutorhynchinae</taxon>
        <taxon>Ceutorhynchus</taxon>
    </lineage>
</organism>
<feature type="repeat" description="WD" evidence="5">
    <location>
        <begin position="182"/>
        <end position="223"/>
    </location>
</feature>
<dbReference type="PANTHER" id="PTHR19854">
    <property type="entry name" value="TRANSDUCIN BETA-LIKE 3"/>
    <property type="match status" value="1"/>
</dbReference>
<dbReference type="Gene3D" id="2.130.10.10">
    <property type="entry name" value="YVTN repeat-like/Quinoprotein amine dehydrogenase"/>
    <property type="match status" value="5"/>
</dbReference>
<dbReference type="AlphaFoldDB" id="A0A9N9MP32"/>
<dbReference type="PROSITE" id="PS50294">
    <property type="entry name" value="WD_REPEATS_REGION"/>
    <property type="match status" value="5"/>
</dbReference>
<feature type="repeat" description="WD" evidence="5">
    <location>
        <begin position="415"/>
        <end position="457"/>
    </location>
</feature>
<accession>A0A9N9MP32</accession>
<keyword evidence="4" id="KW-0539">Nucleus</keyword>
<dbReference type="CDD" id="cd00200">
    <property type="entry name" value="WD40"/>
    <property type="match status" value="1"/>
</dbReference>
<dbReference type="InterPro" id="IPR015943">
    <property type="entry name" value="WD40/YVTN_repeat-like_dom_sf"/>
</dbReference>
<dbReference type="InterPro" id="IPR013934">
    <property type="entry name" value="Utp13_C"/>
</dbReference>
<evidence type="ECO:0000256" key="4">
    <source>
        <dbReference type="ARBA" id="ARBA00023242"/>
    </source>
</evidence>
<evidence type="ECO:0000256" key="3">
    <source>
        <dbReference type="ARBA" id="ARBA00022737"/>
    </source>
</evidence>
<dbReference type="PRINTS" id="PR00320">
    <property type="entry name" value="GPROTEINBRPT"/>
</dbReference>
<dbReference type="InterPro" id="IPR036322">
    <property type="entry name" value="WD40_repeat_dom_sf"/>
</dbReference>
<feature type="repeat" description="WD" evidence="5">
    <location>
        <begin position="113"/>
        <end position="139"/>
    </location>
</feature>
<dbReference type="SUPFAM" id="SSF50978">
    <property type="entry name" value="WD40 repeat-like"/>
    <property type="match status" value="1"/>
</dbReference>
<dbReference type="InterPro" id="IPR019775">
    <property type="entry name" value="WD40_repeat_CS"/>
</dbReference>
<keyword evidence="3" id="KW-0677">Repeat</keyword>
<dbReference type="GO" id="GO:0032040">
    <property type="term" value="C:small-subunit processome"/>
    <property type="evidence" value="ECO:0007669"/>
    <property type="project" value="InterPro"/>
</dbReference>